<feature type="compositionally biased region" description="Low complexity" evidence="1">
    <location>
        <begin position="450"/>
        <end position="484"/>
    </location>
</feature>
<dbReference type="PANTHER" id="PTHR28245">
    <property type="entry name" value="ARF3-INTERACTING PROTEIN 1"/>
    <property type="match status" value="1"/>
</dbReference>
<dbReference type="InterPro" id="IPR012860">
    <property type="entry name" value="Afi1_N"/>
</dbReference>
<dbReference type="GO" id="GO:0005935">
    <property type="term" value="C:cellular bud neck"/>
    <property type="evidence" value="ECO:0007669"/>
    <property type="project" value="TreeGrafter"/>
</dbReference>
<dbReference type="OrthoDB" id="66409at2759"/>
<organism evidence="3 4">
    <name type="scientific">Komagataella phaffii (strain GS115 / ATCC 20864)</name>
    <name type="common">Yeast</name>
    <name type="synonym">Pichia pastoris</name>
    <dbReference type="NCBI Taxonomy" id="644223"/>
    <lineage>
        <taxon>Eukaryota</taxon>
        <taxon>Fungi</taxon>
        <taxon>Dikarya</taxon>
        <taxon>Ascomycota</taxon>
        <taxon>Saccharomycotina</taxon>
        <taxon>Pichiomycetes</taxon>
        <taxon>Pichiales</taxon>
        <taxon>Pichiaceae</taxon>
        <taxon>Komagataella</taxon>
    </lineage>
</organism>
<dbReference type="GO" id="GO:0051666">
    <property type="term" value="P:actin cortical patch localization"/>
    <property type="evidence" value="ECO:0007669"/>
    <property type="project" value="TreeGrafter"/>
</dbReference>
<dbReference type="GeneID" id="8199378"/>
<gene>
    <name evidence="3" type="ordered locus">PAS_chr3_0096</name>
</gene>
<dbReference type="GO" id="GO:0000282">
    <property type="term" value="P:cellular bud site selection"/>
    <property type="evidence" value="ECO:0007669"/>
    <property type="project" value="TreeGrafter"/>
</dbReference>
<dbReference type="InterPro" id="IPR037516">
    <property type="entry name" value="Tripartite_DENN"/>
</dbReference>
<accession>C4R3J0</accession>
<keyword evidence="4" id="KW-1185">Reference proteome</keyword>
<protein>
    <recommendedName>
        <fullName evidence="2">UDENN domain-containing protein</fullName>
    </recommendedName>
</protein>
<dbReference type="EMBL" id="FN392321">
    <property type="protein sequence ID" value="CAY70025.1"/>
    <property type="molecule type" value="Genomic_DNA"/>
</dbReference>
<dbReference type="HOGENOM" id="CLU_325191_0_0_1"/>
<dbReference type="GO" id="GO:0005886">
    <property type="term" value="C:plasma membrane"/>
    <property type="evidence" value="ECO:0007669"/>
    <property type="project" value="TreeGrafter"/>
</dbReference>
<dbReference type="eggNOG" id="ENOG502QQUZ">
    <property type="taxonomic scope" value="Eukaryota"/>
</dbReference>
<dbReference type="Pfam" id="PF08616">
    <property type="entry name" value="SPA"/>
    <property type="match status" value="1"/>
</dbReference>
<evidence type="ECO:0000313" key="4">
    <source>
        <dbReference type="Proteomes" id="UP000000314"/>
    </source>
</evidence>
<evidence type="ECO:0000259" key="2">
    <source>
        <dbReference type="PROSITE" id="PS50211"/>
    </source>
</evidence>
<feature type="region of interest" description="Disordered" evidence="1">
    <location>
        <begin position="447"/>
        <end position="488"/>
    </location>
</feature>
<evidence type="ECO:0000256" key="1">
    <source>
        <dbReference type="SAM" id="MobiDB-lite"/>
    </source>
</evidence>
<dbReference type="AlphaFoldDB" id="C4R3J0"/>
<dbReference type="OMA" id="ERDSVIC"/>
<dbReference type="PROSITE" id="PS50211">
    <property type="entry name" value="DENN"/>
    <property type="match status" value="1"/>
</dbReference>
<dbReference type="Pfam" id="PF07792">
    <property type="entry name" value="Afi1"/>
    <property type="match status" value="1"/>
</dbReference>
<dbReference type="STRING" id="644223.C4R3J0"/>
<dbReference type="InParanoid" id="C4R3J0"/>
<reference evidence="3 4" key="1">
    <citation type="journal article" date="2009" name="Nat. Biotechnol.">
        <title>Genome sequence of the recombinant protein production host Pichia pastoris.</title>
        <authorList>
            <person name="De Schutter K."/>
            <person name="Lin Y.C."/>
            <person name="Tiels P."/>
            <person name="Van Hecke A."/>
            <person name="Glinka S."/>
            <person name="Weber-Lehmann J."/>
            <person name="Rouze P."/>
            <person name="Van de Peer Y."/>
            <person name="Callewaert N."/>
        </authorList>
    </citation>
    <scope>NUCLEOTIDE SEQUENCE [LARGE SCALE GENOMIC DNA]</scope>
    <source>
        <strain evidence="4">GS115 / ATCC 20864</strain>
    </source>
</reference>
<evidence type="ECO:0000313" key="3">
    <source>
        <dbReference type="EMBL" id="CAY70025.1"/>
    </source>
</evidence>
<sequence>MGELDSLAYILTAEFDKSKGIVITNQHPCEDDSWLLSSQLQDISNVLMPSQLQHSMNRESITVFPIYSTYSDVEFENAILSYDPKPHSLPSVILSISYFKSDDSYRNGTANCLSIVTSLSFWYAYKNLLIVLLHLYMKDNDFSQLSAVFQTLNEIPLRQLDLYFQNIPTIQKDLLKTLIERQELNNESEEESFLAKILNPNILDEDETEIIRGMLMFKDYLEFSPQSKCFKANVLIPSVGTHFPIQIPLLSLLSSRFTFFGLNLEQESIIRTFLLDSKSLKIQFYQDNKAFITNKEKDSIDNTAFKSVLPYGVHNTPFIIALINALLQRKRIIVYSYSRSCNELLEFIMAYFIIVENFMSTDSPCTTDHLYPYVDLSQLEILEKMPFYVAGTANIIFQSKPIWDLFINLDDKSILLNFDSFTSNSQVLSRRSNSHKKFLNLKTNPNNFFRRQTSNISNSSSSPFRTRHSSQTSGNSTPSPSVSSVKKRPDADSLYEIYANSSQQFEENYKFLLPTFKNNDALFSSSIAETQFDFNKHTSVGSSSSFIAFGFQYEDTSLDEISLFDSSLSQIDSSLLKSIEDLLKNNERDSVICDTIFKYLDHLINRCFKSHEMISNSKKVREFTDYIQLKLDDSGESSFNNKNLVISEINKYMQRNKIVQPFVLGVDYGNQFFSVTYPLDTNSFNKSNLLSYYSSLNKGSSRNLFLYEDYLKANSMDGIIKTKLSNYLVGVKEQTYLFDIEYILQNCFFVANEKFKDVHSLSFMKGQKQLYQIYKMLNGYINSVDSFDPLLYHCLKTDKILDLNKQKNDKYVFDTLESTLMIVLFLVPEESNITGGQDEIQYPLQEEFENYLKILFDKRTFFTEWFINHSNGFIKSGLRDYFHFHYE</sequence>
<feature type="domain" description="UDENN" evidence="2">
    <location>
        <begin position="8"/>
        <end position="537"/>
    </location>
</feature>
<dbReference type="PANTHER" id="PTHR28245:SF1">
    <property type="entry name" value="ARF3-INTERACTING PROTEIN 1"/>
    <property type="match status" value="1"/>
</dbReference>
<proteinExistence type="predicted"/>
<dbReference type="KEGG" id="ppa:PAS_chr3_0096"/>
<name>C4R3J0_KOMPG</name>
<dbReference type="InterPro" id="IPR052809">
    <property type="entry name" value="Actin_polarity_regulatory"/>
</dbReference>
<dbReference type="RefSeq" id="XP_002492305.1">
    <property type="nucleotide sequence ID" value="XM_002492260.1"/>
</dbReference>
<dbReference type="Proteomes" id="UP000000314">
    <property type="component" value="Chromosome 3"/>
</dbReference>